<dbReference type="AlphaFoldDB" id="A0A8T9PZ42"/>
<feature type="transmembrane region" description="Helical" evidence="1">
    <location>
        <begin position="108"/>
        <end position="128"/>
    </location>
</feature>
<feature type="transmembrane region" description="Helical" evidence="1">
    <location>
        <begin position="34"/>
        <end position="56"/>
    </location>
</feature>
<evidence type="ECO:0000256" key="1">
    <source>
        <dbReference type="SAM" id="Phobius"/>
    </source>
</evidence>
<evidence type="ECO:0000313" key="2">
    <source>
        <dbReference type="EMBL" id="UOQ70504.1"/>
    </source>
</evidence>
<keyword evidence="1" id="KW-0812">Transmembrane</keyword>
<proteinExistence type="predicted"/>
<accession>A0A8T9PZ42</accession>
<dbReference type="RefSeq" id="WP_244673926.1">
    <property type="nucleotide sequence ID" value="NZ_CP095046.1"/>
</dbReference>
<organism evidence="2 3">
    <name type="scientific">Hymenobacter cellulosilyticus</name>
    <dbReference type="NCBI Taxonomy" id="2932248"/>
    <lineage>
        <taxon>Bacteria</taxon>
        <taxon>Pseudomonadati</taxon>
        <taxon>Bacteroidota</taxon>
        <taxon>Cytophagia</taxon>
        <taxon>Cytophagales</taxon>
        <taxon>Hymenobacteraceae</taxon>
        <taxon>Hymenobacter</taxon>
    </lineage>
</organism>
<keyword evidence="3" id="KW-1185">Reference proteome</keyword>
<sequence length="191" mass="21481">MYFKLILLVLGVFALWRDFNRDPGQHLAAKGIQVFFVLGLLLSYGGSIGYALNLLFRFEDFRTRFSSPVGAVPGNVHLVLATLHIAVCLVTIILTYQLESRQDRARRLLCYVLPLLTLFEAFNFQRGWLQGEDTADIPQFAVYLLGVVLYGILVACFVILYNTEFMRSFFAGPPLPAETEWLEPALPGSAN</sequence>
<dbReference type="KEGG" id="hcu:MUN79_17455"/>
<reference evidence="2" key="1">
    <citation type="submission" date="2022-04" db="EMBL/GenBank/DDBJ databases">
        <title>Hymenobacter sp. isolated from the air.</title>
        <authorList>
            <person name="Won M."/>
            <person name="Lee C.-M."/>
            <person name="Woen H.-Y."/>
            <person name="Kwon S.-W."/>
        </authorList>
    </citation>
    <scope>NUCLEOTIDE SEQUENCE</scope>
    <source>
        <strain evidence="2">5116S-3</strain>
    </source>
</reference>
<protein>
    <submittedName>
        <fullName evidence="2">Uncharacterized protein</fullName>
    </submittedName>
</protein>
<feature type="transmembrane region" description="Helical" evidence="1">
    <location>
        <begin position="76"/>
        <end position="96"/>
    </location>
</feature>
<gene>
    <name evidence="2" type="ORF">MUN79_17455</name>
</gene>
<evidence type="ECO:0000313" key="3">
    <source>
        <dbReference type="Proteomes" id="UP000831796"/>
    </source>
</evidence>
<dbReference type="EMBL" id="CP095046">
    <property type="protein sequence ID" value="UOQ70504.1"/>
    <property type="molecule type" value="Genomic_DNA"/>
</dbReference>
<name>A0A8T9PZ42_9BACT</name>
<dbReference type="Proteomes" id="UP000831796">
    <property type="component" value="Chromosome"/>
</dbReference>
<feature type="transmembrane region" description="Helical" evidence="1">
    <location>
        <begin position="140"/>
        <end position="161"/>
    </location>
</feature>
<keyword evidence="1" id="KW-0472">Membrane</keyword>
<keyword evidence="1" id="KW-1133">Transmembrane helix</keyword>